<reference evidence="1 2" key="1">
    <citation type="submission" date="2019-01" db="EMBL/GenBank/DDBJ databases">
        <title>Sequencing of cultivated peanut Arachis hypogaea provides insights into genome evolution and oil improvement.</title>
        <authorList>
            <person name="Chen X."/>
        </authorList>
    </citation>
    <scope>NUCLEOTIDE SEQUENCE [LARGE SCALE GENOMIC DNA]</scope>
    <source>
        <strain evidence="2">cv. Fuhuasheng</strain>
        <tissue evidence="1">Leaves</tissue>
    </source>
</reference>
<gene>
    <name evidence="1" type="ORF">Ahy_B01g055092</name>
</gene>
<dbReference type="Proteomes" id="UP000289738">
    <property type="component" value="Chromosome B01"/>
</dbReference>
<sequence length="72" mass="8537">MHRWNEKKQKLVQYRKFFDKILASPVLTNNEMLKKLVESQLFLKMLYASPDDIFLLLLNTCFVLSEKTKNSG</sequence>
<name>A0A445AV14_ARAHY</name>
<evidence type="ECO:0000313" key="1">
    <source>
        <dbReference type="EMBL" id="RYR30284.1"/>
    </source>
</evidence>
<protein>
    <submittedName>
        <fullName evidence="1">Uncharacterized protein</fullName>
    </submittedName>
</protein>
<comment type="caution">
    <text evidence="1">The sequence shown here is derived from an EMBL/GenBank/DDBJ whole genome shotgun (WGS) entry which is preliminary data.</text>
</comment>
<dbReference type="AlphaFoldDB" id="A0A445AV14"/>
<organism evidence="1 2">
    <name type="scientific">Arachis hypogaea</name>
    <name type="common">Peanut</name>
    <dbReference type="NCBI Taxonomy" id="3818"/>
    <lineage>
        <taxon>Eukaryota</taxon>
        <taxon>Viridiplantae</taxon>
        <taxon>Streptophyta</taxon>
        <taxon>Embryophyta</taxon>
        <taxon>Tracheophyta</taxon>
        <taxon>Spermatophyta</taxon>
        <taxon>Magnoliopsida</taxon>
        <taxon>eudicotyledons</taxon>
        <taxon>Gunneridae</taxon>
        <taxon>Pentapetalae</taxon>
        <taxon>rosids</taxon>
        <taxon>fabids</taxon>
        <taxon>Fabales</taxon>
        <taxon>Fabaceae</taxon>
        <taxon>Papilionoideae</taxon>
        <taxon>50 kb inversion clade</taxon>
        <taxon>dalbergioids sensu lato</taxon>
        <taxon>Dalbergieae</taxon>
        <taxon>Pterocarpus clade</taxon>
        <taxon>Arachis</taxon>
    </lineage>
</organism>
<dbReference type="EMBL" id="SDMP01000011">
    <property type="protein sequence ID" value="RYR30284.1"/>
    <property type="molecule type" value="Genomic_DNA"/>
</dbReference>
<keyword evidence="2" id="KW-1185">Reference proteome</keyword>
<proteinExistence type="predicted"/>
<evidence type="ECO:0000313" key="2">
    <source>
        <dbReference type="Proteomes" id="UP000289738"/>
    </source>
</evidence>
<accession>A0A445AV14</accession>